<evidence type="ECO:0000259" key="1">
    <source>
        <dbReference type="Pfam" id="PF13649"/>
    </source>
</evidence>
<protein>
    <submittedName>
        <fullName evidence="2">SAM-dependent methyltransferase</fullName>
    </submittedName>
</protein>
<dbReference type="InterPro" id="IPR029063">
    <property type="entry name" value="SAM-dependent_MTases_sf"/>
</dbReference>
<keyword evidence="3" id="KW-1185">Reference proteome</keyword>
<sequence>MHPDDLKSLFDQQAAGYDRQWEKTAPIRQCLQLLLEPLFAGLPEQAHVLCVGVGTGLEMAHLARRFPGWRFTALDPSGAMLEVSRQRAQAEGFAARCRFHEGYVEDLPAEAGFDAATCFLVSQFIVDVDARAAFFRGIASRLRPGGRLASSDLSADTASPEYAVLLQGWMAMMAGADVPAEALARMRHAYAHDVGVLPPERVEAILRAGGFALPVRFFQAGLIHAWVSQVAQAPGSVHSPIE</sequence>
<dbReference type="RefSeq" id="WP_162409953.1">
    <property type="nucleotide sequence ID" value="NZ_PDWN01000006.1"/>
</dbReference>
<dbReference type="EMBL" id="PDWN01000006">
    <property type="protein sequence ID" value="KAF1695044.1"/>
    <property type="molecule type" value="Genomic_DNA"/>
</dbReference>
<dbReference type="InterPro" id="IPR041698">
    <property type="entry name" value="Methyltransf_25"/>
</dbReference>
<name>A0ABQ6Z7L8_9GAMM</name>
<proteinExistence type="predicted"/>
<keyword evidence="2" id="KW-0489">Methyltransferase</keyword>
<dbReference type="GO" id="GO:0032259">
    <property type="term" value="P:methylation"/>
    <property type="evidence" value="ECO:0007669"/>
    <property type="project" value="UniProtKB-KW"/>
</dbReference>
<evidence type="ECO:0000313" key="3">
    <source>
        <dbReference type="Proteomes" id="UP000788419"/>
    </source>
</evidence>
<dbReference type="CDD" id="cd02440">
    <property type="entry name" value="AdoMet_MTases"/>
    <property type="match status" value="1"/>
</dbReference>
<dbReference type="GO" id="GO:0008168">
    <property type="term" value="F:methyltransferase activity"/>
    <property type="evidence" value="ECO:0007669"/>
    <property type="project" value="UniProtKB-KW"/>
</dbReference>
<dbReference type="Proteomes" id="UP000788419">
    <property type="component" value="Unassembled WGS sequence"/>
</dbReference>
<evidence type="ECO:0000313" key="2">
    <source>
        <dbReference type="EMBL" id="KAF1695044.1"/>
    </source>
</evidence>
<dbReference type="PANTHER" id="PTHR43464:SF58">
    <property type="entry name" value="BLR7975 PROTEIN"/>
    <property type="match status" value="1"/>
</dbReference>
<dbReference type="Gene3D" id="3.40.50.150">
    <property type="entry name" value="Vaccinia Virus protein VP39"/>
    <property type="match status" value="1"/>
</dbReference>
<dbReference type="Pfam" id="PF13649">
    <property type="entry name" value="Methyltransf_25"/>
    <property type="match status" value="1"/>
</dbReference>
<accession>A0ABQ6Z7L8</accession>
<dbReference type="SUPFAM" id="SSF53335">
    <property type="entry name" value="S-adenosyl-L-methionine-dependent methyltransferases"/>
    <property type="match status" value="1"/>
</dbReference>
<reference evidence="2 3" key="1">
    <citation type="submission" date="2017-10" db="EMBL/GenBank/DDBJ databases">
        <title>Whole genome sequencing of members of genus Pseudoxanthomonas.</title>
        <authorList>
            <person name="Kumar S."/>
            <person name="Bansal K."/>
            <person name="Kaur A."/>
            <person name="Patil P."/>
            <person name="Sharma S."/>
            <person name="Patil P.B."/>
        </authorList>
    </citation>
    <scope>NUCLEOTIDE SEQUENCE [LARGE SCALE GENOMIC DNA]</scope>
    <source>
        <strain evidence="2 3">DSM 17801</strain>
    </source>
</reference>
<keyword evidence="2" id="KW-0808">Transferase</keyword>
<dbReference type="PANTHER" id="PTHR43464">
    <property type="entry name" value="METHYLTRANSFERASE"/>
    <property type="match status" value="1"/>
</dbReference>
<feature type="domain" description="Methyltransferase" evidence="1">
    <location>
        <begin position="48"/>
        <end position="146"/>
    </location>
</feature>
<organism evidence="2 3">
    <name type="scientific">Pseudoxanthomonas daejeonensis</name>
    <dbReference type="NCBI Taxonomy" id="266062"/>
    <lineage>
        <taxon>Bacteria</taxon>
        <taxon>Pseudomonadati</taxon>
        <taxon>Pseudomonadota</taxon>
        <taxon>Gammaproteobacteria</taxon>
        <taxon>Lysobacterales</taxon>
        <taxon>Lysobacteraceae</taxon>
        <taxon>Pseudoxanthomonas</taxon>
    </lineage>
</organism>
<gene>
    <name evidence="2" type="ORF">CSC65_07455</name>
</gene>
<comment type="caution">
    <text evidence="2">The sequence shown here is derived from an EMBL/GenBank/DDBJ whole genome shotgun (WGS) entry which is preliminary data.</text>
</comment>